<evidence type="ECO:0000256" key="3">
    <source>
        <dbReference type="ARBA" id="ARBA00022553"/>
    </source>
</evidence>
<dbReference type="Gene3D" id="3.30.565.10">
    <property type="entry name" value="Histidine kinase-like ATPase, C-terminal domain"/>
    <property type="match status" value="1"/>
</dbReference>
<name>A0ABP9PWK3_9PSEU</name>
<dbReference type="InterPro" id="IPR038424">
    <property type="entry name" value="H_kinase_PdtaS_GAF_sf"/>
</dbReference>
<dbReference type="Pfam" id="PF08448">
    <property type="entry name" value="PAS_4"/>
    <property type="match status" value="1"/>
</dbReference>
<evidence type="ECO:0000256" key="1">
    <source>
        <dbReference type="ARBA" id="ARBA00000085"/>
    </source>
</evidence>
<keyword evidence="4" id="KW-0808">Transferase</keyword>
<dbReference type="PANTHER" id="PTHR41523">
    <property type="entry name" value="TWO-COMPONENT SYSTEM SENSOR PROTEIN"/>
    <property type="match status" value="1"/>
</dbReference>
<evidence type="ECO:0000256" key="6">
    <source>
        <dbReference type="ARBA" id="ARBA00022777"/>
    </source>
</evidence>
<dbReference type="EC" id="2.7.13.3" evidence="2"/>
<reference evidence="10" key="1">
    <citation type="journal article" date="2019" name="Int. J. Syst. Evol. Microbiol.">
        <title>The Global Catalogue of Microorganisms (GCM) 10K type strain sequencing project: providing services to taxonomists for standard genome sequencing and annotation.</title>
        <authorList>
            <consortium name="The Broad Institute Genomics Platform"/>
            <consortium name="The Broad Institute Genome Sequencing Center for Infectious Disease"/>
            <person name="Wu L."/>
            <person name="Ma J."/>
        </authorList>
    </citation>
    <scope>NUCLEOTIDE SEQUENCE [LARGE SCALE GENOMIC DNA]</scope>
    <source>
        <strain evidence="10">JCM 18303</strain>
    </source>
</reference>
<evidence type="ECO:0000313" key="9">
    <source>
        <dbReference type="EMBL" id="GAA5151028.1"/>
    </source>
</evidence>
<dbReference type="SUPFAM" id="SSF55785">
    <property type="entry name" value="PYP-like sensor domain (PAS domain)"/>
    <property type="match status" value="1"/>
</dbReference>
<keyword evidence="3" id="KW-0597">Phosphoprotein</keyword>
<dbReference type="Pfam" id="PF12282">
    <property type="entry name" value="GAF_PdtaS"/>
    <property type="match status" value="1"/>
</dbReference>
<organism evidence="9 10">
    <name type="scientific">Pseudonocardia eucalypti</name>
    <dbReference type="NCBI Taxonomy" id="648755"/>
    <lineage>
        <taxon>Bacteria</taxon>
        <taxon>Bacillati</taxon>
        <taxon>Actinomycetota</taxon>
        <taxon>Actinomycetes</taxon>
        <taxon>Pseudonocardiales</taxon>
        <taxon>Pseudonocardiaceae</taxon>
        <taxon>Pseudonocardia</taxon>
    </lineage>
</organism>
<gene>
    <name evidence="9" type="ORF">GCM10023321_17370</name>
</gene>
<keyword evidence="7" id="KW-0067">ATP-binding</keyword>
<evidence type="ECO:0000256" key="2">
    <source>
        <dbReference type="ARBA" id="ARBA00012438"/>
    </source>
</evidence>
<keyword evidence="5" id="KW-0547">Nucleotide-binding</keyword>
<dbReference type="Gene3D" id="3.30.450.280">
    <property type="entry name" value="GAF domain"/>
    <property type="match status" value="1"/>
</dbReference>
<dbReference type="Gene3D" id="3.30.450.20">
    <property type="entry name" value="PAS domain"/>
    <property type="match status" value="1"/>
</dbReference>
<proteinExistence type="predicted"/>
<dbReference type="InterPro" id="IPR011495">
    <property type="entry name" value="Sig_transdc_His_kin_sub2_dim/P"/>
</dbReference>
<dbReference type="PROSITE" id="PS50109">
    <property type="entry name" value="HIS_KIN"/>
    <property type="match status" value="1"/>
</dbReference>
<dbReference type="InterPro" id="IPR022066">
    <property type="entry name" value="PdtaS_GAF"/>
</dbReference>
<sequence length="499" mass="54344">MSTLTELVAAHTKLSGQEVDHLQRVVAEWQMLADLSFADFMLWIPLPEEDTAAPAEETRFLCVAQARPTTAPTAHPEDAVGSIVTEPEHAPLRRAVADRRICREEEPRWHQGIPVRRETIPVYRDSRVVAVLSRDTNLAVARVPSPLEIAYLGGAADLCQMIADGTFPSPDSTADTQTNPRVGDGLIRLDTGGRVVFASPNALSAYHRMGHAADLVGAVLSNVTRPLARDPFDASEVVKRIKAALDGKPSLRMELEAGGAAMLLRALPLRPRGAPAGALVLVRDVTEVKRRDRALITKDATIREIHHRVKNNLQTVAALLRLQSRRTPNEEARKALGESMRRVTSIALVHETLSLSVDERLDLDEVVDRVIPMMTDVAITESKVTVRREGTFGVINSALATPLVLVLTELVHNAISHAFAPGARGEVVLLANRSAGWLEVTVLDDGRGLPKGFSLERSKGLGLQIVRTLVESELDASLSMRPRAPIGTEAVLRVPLLRN</sequence>
<dbReference type="InterPro" id="IPR005467">
    <property type="entry name" value="His_kinase_dom"/>
</dbReference>
<protein>
    <recommendedName>
        <fullName evidence="2">histidine kinase</fullName>
        <ecNumber evidence="2">2.7.13.3</ecNumber>
    </recommendedName>
</protein>
<dbReference type="GO" id="GO:0016301">
    <property type="term" value="F:kinase activity"/>
    <property type="evidence" value="ECO:0007669"/>
    <property type="project" value="UniProtKB-KW"/>
</dbReference>
<accession>A0ABP9PWK3</accession>
<evidence type="ECO:0000256" key="5">
    <source>
        <dbReference type="ARBA" id="ARBA00022741"/>
    </source>
</evidence>
<evidence type="ECO:0000256" key="4">
    <source>
        <dbReference type="ARBA" id="ARBA00022679"/>
    </source>
</evidence>
<keyword evidence="10" id="KW-1185">Reference proteome</keyword>
<dbReference type="Pfam" id="PF02518">
    <property type="entry name" value="HATPase_c"/>
    <property type="match status" value="1"/>
</dbReference>
<comment type="catalytic activity">
    <reaction evidence="1">
        <text>ATP + protein L-histidine = ADP + protein N-phospho-L-histidine.</text>
        <dbReference type="EC" id="2.7.13.3"/>
    </reaction>
</comment>
<dbReference type="InterPro" id="IPR013656">
    <property type="entry name" value="PAS_4"/>
</dbReference>
<feature type="domain" description="Histidine kinase" evidence="8">
    <location>
        <begin position="304"/>
        <end position="498"/>
    </location>
</feature>
<dbReference type="RefSeq" id="WP_185064399.1">
    <property type="nucleotide sequence ID" value="NZ_BAABJP010000007.1"/>
</dbReference>
<evidence type="ECO:0000256" key="7">
    <source>
        <dbReference type="ARBA" id="ARBA00022840"/>
    </source>
</evidence>
<comment type="caution">
    <text evidence="9">The sequence shown here is derived from an EMBL/GenBank/DDBJ whole genome shotgun (WGS) entry which is preliminary data.</text>
</comment>
<evidence type="ECO:0000313" key="10">
    <source>
        <dbReference type="Proteomes" id="UP001428817"/>
    </source>
</evidence>
<dbReference type="SUPFAM" id="SSF55874">
    <property type="entry name" value="ATPase domain of HSP90 chaperone/DNA topoisomerase II/histidine kinase"/>
    <property type="match status" value="1"/>
</dbReference>
<dbReference type="InterPro" id="IPR036890">
    <property type="entry name" value="HATPase_C_sf"/>
</dbReference>
<dbReference type="InterPro" id="IPR035965">
    <property type="entry name" value="PAS-like_dom_sf"/>
</dbReference>
<dbReference type="Proteomes" id="UP001428817">
    <property type="component" value="Unassembled WGS sequence"/>
</dbReference>
<dbReference type="PANTHER" id="PTHR41523:SF8">
    <property type="entry name" value="ETHYLENE RESPONSE SENSOR PROTEIN"/>
    <property type="match status" value="1"/>
</dbReference>
<evidence type="ECO:0000259" key="8">
    <source>
        <dbReference type="PROSITE" id="PS50109"/>
    </source>
</evidence>
<dbReference type="EMBL" id="BAABJP010000007">
    <property type="protein sequence ID" value="GAA5151028.1"/>
    <property type="molecule type" value="Genomic_DNA"/>
</dbReference>
<dbReference type="Pfam" id="PF07568">
    <property type="entry name" value="HisKA_2"/>
    <property type="match status" value="1"/>
</dbReference>
<keyword evidence="6 9" id="KW-0418">Kinase</keyword>
<dbReference type="SMART" id="SM00387">
    <property type="entry name" value="HATPase_c"/>
    <property type="match status" value="1"/>
</dbReference>
<dbReference type="InterPro" id="IPR003594">
    <property type="entry name" value="HATPase_dom"/>
</dbReference>